<dbReference type="GO" id="GO:0051049">
    <property type="term" value="P:regulation of transport"/>
    <property type="evidence" value="ECO:0007669"/>
    <property type="project" value="UniProtKB-ARBA"/>
</dbReference>
<evidence type="ECO:0000259" key="14">
    <source>
        <dbReference type="PROSITE" id="PS51205"/>
    </source>
</evidence>
<dbReference type="InterPro" id="IPR041545">
    <property type="entry name" value="DUF5601"/>
</dbReference>
<dbReference type="Pfam" id="PF02204">
    <property type="entry name" value="VPS9"/>
    <property type="match status" value="1"/>
</dbReference>
<gene>
    <name evidence="15" type="ORF">PENTCL1PPCAC_25812</name>
</gene>
<evidence type="ECO:0000256" key="4">
    <source>
        <dbReference type="ARBA" id="ARBA00022468"/>
    </source>
</evidence>
<keyword evidence="5" id="KW-0254">Endocytosis</keyword>
<feature type="compositionally biased region" description="Basic and acidic residues" evidence="12">
    <location>
        <begin position="920"/>
        <end position="929"/>
    </location>
</feature>
<feature type="compositionally biased region" description="Acidic residues" evidence="12">
    <location>
        <begin position="632"/>
        <end position="642"/>
    </location>
</feature>
<evidence type="ECO:0000256" key="7">
    <source>
        <dbReference type="ARBA" id="ARBA00023136"/>
    </source>
</evidence>
<dbReference type="GO" id="GO:0030136">
    <property type="term" value="C:clathrin-coated vesicle"/>
    <property type="evidence" value="ECO:0007669"/>
    <property type="project" value="UniProtKB-SubCell"/>
</dbReference>
<comment type="subcellular location">
    <subcellularLocation>
        <location evidence="1">Cytoplasmic vesicle</location>
        <location evidence="1">Clathrin-coated vesicle</location>
    </subcellularLocation>
    <subcellularLocation>
        <location evidence="2">Membrane</location>
        <topology evidence="2">Peripheral membrane protein</topology>
    </subcellularLocation>
</comment>
<feature type="compositionally biased region" description="Basic and acidic residues" evidence="12">
    <location>
        <begin position="599"/>
        <end position="611"/>
    </location>
</feature>
<name>A0AAV5UBA8_9BILA</name>
<dbReference type="InterPro" id="IPR037191">
    <property type="entry name" value="VPS9_dom_sf"/>
</dbReference>
<dbReference type="GO" id="GO:0016020">
    <property type="term" value="C:membrane"/>
    <property type="evidence" value="ECO:0007669"/>
    <property type="project" value="UniProtKB-SubCell"/>
</dbReference>
<dbReference type="PROSITE" id="PS51205">
    <property type="entry name" value="VPS9"/>
    <property type="match status" value="1"/>
</dbReference>
<protein>
    <recommendedName>
        <fullName evidence="10">Receptor-mediated endocytosis protein 6</fullName>
    </recommendedName>
</protein>
<keyword evidence="7" id="KW-0472">Membrane</keyword>
<evidence type="ECO:0000256" key="12">
    <source>
        <dbReference type="SAM" id="MobiDB-lite"/>
    </source>
</evidence>
<feature type="region of interest" description="Disordered" evidence="12">
    <location>
        <begin position="494"/>
        <end position="557"/>
    </location>
</feature>
<feature type="region of interest" description="Disordered" evidence="12">
    <location>
        <begin position="841"/>
        <end position="883"/>
    </location>
</feature>
<reference evidence="15" key="1">
    <citation type="submission" date="2023-10" db="EMBL/GenBank/DDBJ databases">
        <title>Genome assembly of Pristionchus species.</title>
        <authorList>
            <person name="Yoshida K."/>
            <person name="Sommer R.J."/>
        </authorList>
    </citation>
    <scope>NUCLEOTIDE SEQUENCE</scope>
    <source>
        <strain evidence="15">RS0144</strain>
    </source>
</reference>
<evidence type="ECO:0000313" key="16">
    <source>
        <dbReference type="Proteomes" id="UP001432027"/>
    </source>
</evidence>
<dbReference type="InterPro" id="IPR001936">
    <property type="entry name" value="RasGAP_dom"/>
</dbReference>
<dbReference type="GO" id="GO:0005085">
    <property type="term" value="F:guanyl-nucleotide exchange factor activity"/>
    <property type="evidence" value="ECO:0007669"/>
    <property type="project" value="UniProtKB-KW"/>
</dbReference>
<dbReference type="InterPro" id="IPR045046">
    <property type="entry name" value="Vps9-like"/>
</dbReference>
<feature type="region of interest" description="Disordered" evidence="12">
    <location>
        <begin position="1034"/>
        <end position="1083"/>
    </location>
</feature>
<dbReference type="GO" id="GO:0031267">
    <property type="term" value="F:small GTPase binding"/>
    <property type="evidence" value="ECO:0007669"/>
    <property type="project" value="TreeGrafter"/>
</dbReference>
<dbReference type="SUPFAM" id="SSF48350">
    <property type="entry name" value="GTPase activation domain, GAP"/>
    <property type="match status" value="1"/>
</dbReference>
<feature type="compositionally biased region" description="Polar residues" evidence="12">
    <location>
        <begin position="842"/>
        <end position="853"/>
    </location>
</feature>
<dbReference type="EMBL" id="BTSX01000006">
    <property type="protein sequence ID" value="GMT03638.1"/>
    <property type="molecule type" value="Genomic_DNA"/>
</dbReference>
<evidence type="ECO:0000313" key="15">
    <source>
        <dbReference type="EMBL" id="GMT03638.1"/>
    </source>
</evidence>
<evidence type="ECO:0000259" key="13">
    <source>
        <dbReference type="PROSITE" id="PS50018"/>
    </source>
</evidence>
<dbReference type="GO" id="GO:0030139">
    <property type="term" value="C:endocytic vesicle"/>
    <property type="evidence" value="ECO:0007669"/>
    <property type="project" value="TreeGrafter"/>
</dbReference>
<feature type="compositionally biased region" description="Low complexity" evidence="12">
    <location>
        <begin position="700"/>
        <end position="716"/>
    </location>
</feature>
<evidence type="ECO:0000256" key="9">
    <source>
        <dbReference type="ARBA" id="ARBA00065347"/>
    </source>
</evidence>
<dbReference type="InterPro" id="IPR008936">
    <property type="entry name" value="Rho_GTPase_activation_prot"/>
</dbReference>
<feature type="compositionally biased region" description="Gly residues" evidence="12">
    <location>
        <begin position="986"/>
        <end position="1012"/>
    </location>
</feature>
<dbReference type="GO" id="GO:0005096">
    <property type="term" value="F:GTPase activator activity"/>
    <property type="evidence" value="ECO:0007669"/>
    <property type="project" value="UniProtKB-KW"/>
</dbReference>
<feature type="region of interest" description="Disordered" evidence="12">
    <location>
        <begin position="590"/>
        <end position="725"/>
    </location>
</feature>
<feature type="compositionally biased region" description="Basic and acidic residues" evidence="12">
    <location>
        <begin position="1062"/>
        <end position="1072"/>
    </location>
</feature>
<dbReference type="Gene3D" id="1.20.1050.80">
    <property type="entry name" value="VPS9 domain"/>
    <property type="match status" value="1"/>
</dbReference>
<evidence type="ECO:0000256" key="1">
    <source>
        <dbReference type="ARBA" id="ARBA00004132"/>
    </source>
</evidence>
<dbReference type="PANTHER" id="PTHR23101">
    <property type="entry name" value="RAB GDP/GTP EXCHANGE FACTOR"/>
    <property type="match status" value="1"/>
</dbReference>
<dbReference type="PANTHER" id="PTHR23101:SF25">
    <property type="entry name" value="GTPASE-ACTIVATING PROTEIN AND VPS9 DOMAIN-CONTAINING PROTEIN 1"/>
    <property type="match status" value="1"/>
</dbReference>
<dbReference type="GO" id="GO:0005829">
    <property type="term" value="C:cytosol"/>
    <property type="evidence" value="ECO:0007669"/>
    <property type="project" value="TreeGrafter"/>
</dbReference>
<dbReference type="SMART" id="SM00167">
    <property type="entry name" value="VPS9"/>
    <property type="match status" value="1"/>
</dbReference>
<comment type="similarity">
    <text evidence="3">Belongs to the GAPVD1 family.</text>
</comment>
<feature type="region of interest" description="Disordered" evidence="12">
    <location>
        <begin position="748"/>
        <end position="786"/>
    </location>
</feature>
<feature type="coiled-coil region" evidence="11">
    <location>
        <begin position="1252"/>
        <end position="1279"/>
    </location>
</feature>
<sequence>MEGGLSPSAPPMLGSGGVWALCERLRGEKLMVTSELSAVRELHKSIEERMHQLGLLAWGTKLHQWTLSGLLSSHPSVQPEWTFGVLATIDDAQLKPAYRRLNHHHSTVAAVLNGLLSSPRGVAELLHATDTAAPASVDAPSSSSSSCPLPVSTDELTRALHSLLYGHCVFPGDETLLVEVLCSLVHLQIVPHADPRLVLRRGTAAFPRLLRLFTDGLYAVKVFLTEALHDSVMLVLCQDDSFLDIDPNKMLLRFTPSDRTRRFGTDPTTAEYERRVTAHRRNVVEKLVLLTHSFIKGIVDALHSLPASLVWLVQQLHTALVDGKRLPQGQASLICTDLLVTNLLCAAIANPETYGIISDTPVSPIARTNLIQIGQLVQVLALSRHEPPPPIFQVFTRQFEDSPIIGVVDRVLALSLPPMEGGLTGTASASDGGKDGERYAPMQARCEDPIRRSHFIGSIADVNTIVASIQGQAVTHITEAGLSKELRSLGARLPSVPFSSSSSEKTTSPQSTAVPRSGTLRNLAEKVQTAASSRTRPSIDVRREEGGGGGGGTAPVPIPLEMVDVVVFTLGDDNDEKIGLRSEESFMEISGLRRRKKRNSEGNEKRTRFLEEESSYVGSAPSECTTEGGSDTGEEEDGEGEDGVSLASSGEREGEEGQEDRLLVLDDDGASTLPDNVSEMGAMSERGASPSLSGRDTPDGGESTVAAAGASSTVEGGPREVAAREALLPRLPVTVRKQNAEGLEEKFGKFSLPPTNHRTRYRDDQRSLLSDSWSTDVAPSDNEGPTLMLPQAVPMDQLLPGGGANHGGAAGGGQAAAAAIAAGQQQAAGAAGVAGVQARQARSGSLRNGSTTGAEDKSDTWSLDAVASDSEADRNDRSSDIAPLPVPMVGGLLNGAGIPANGGGREGGGGGGIGLSGAPRLEEGGDERMRRRSSGSSFYSEEGRRGSGGNVQLPVSKPSSVVGEDSHNHQPNLPDLNSVSPPSDHIGGGGGGTDNGMEGGEGGGATPSGGLKGKFSIEMRSKKAAILQGLHRIGDKMKRGGNSAVGSMRGSATMDFPPSLERNGERGEERRGGSSGDLLNLVDEPSPDDILAKYQRGGARNGGHQQPDILVDFSDSRDDLQRPPDEMAPPLPVQSPAARAYYSPDNLAQCPAFLDAKRKLRFVLSGVGFLPTWCATSSSRDKPRGDDEAKEELIALLQVFLAEAVNGRERALCAQIRETIRCLGVFTPREVRKLVRSLKEDHRRRASYTLYLQQSRLSLLRLQAALERLTARVKREKSLTEECLVDMWINRFYLPSRHPSLLAQLEQQFHALKAQDEKTEWVQQHMEQLWRQLEAEGVFRAAGVNQREYARKCVERTLMGRIYYMAFYPNNDADIYRDEVLYKALQRLAATVSPDHGQMTIPQALRGECPWPSAQHEIAVINAFKSPRDKLACISRACETISNLLALTSCGPAAADDITPILVYVVVMANPAALLSNVQYVEGFYASQIDGSDAYWWTQFRSAIEFIKTLL</sequence>
<keyword evidence="16" id="KW-1185">Reference proteome</keyword>
<comment type="caution">
    <text evidence="15">The sequence shown here is derived from an EMBL/GenBank/DDBJ whole genome shotgun (WGS) entry which is preliminary data.</text>
</comment>
<feature type="compositionally biased region" description="Basic and acidic residues" evidence="12">
    <location>
        <begin position="537"/>
        <end position="546"/>
    </location>
</feature>
<feature type="compositionally biased region" description="Gly residues" evidence="12">
    <location>
        <begin position="900"/>
        <end position="915"/>
    </location>
</feature>
<dbReference type="PROSITE" id="PS50018">
    <property type="entry name" value="RAS_GTPASE_ACTIV_2"/>
    <property type="match status" value="1"/>
</dbReference>
<feature type="domain" description="VPS9" evidence="14">
    <location>
        <begin position="1375"/>
        <end position="1511"/>
    </location>
</feature>
<dbReference type="Gene3D" id="1.10.506.10">
    <property type="entry name" value="GTPase Activation - p120gap, domain 1"/>
    <property type="match status" value="1"/>
</dbReference>
<evidence type="ECO:0000256" key="8">
    <source>
        <dbReference type="ARBA" id="ARBA00057996"/>
    </source>
</evidence>
<evidence type="ECO:0000256" key="3">
    <source>
        <dbReference type="ARBA" id="ARBA00008489"/>
    </source>
</evidence>
<comment type="subunit">
    <text evidence="9">Interacts with GDP-bound rab-5. Interacts with alpha-adaptin.</text>
</comment>
<keyword evidence="6" id="KW-0344">Guanine-nucleotide releasing factor</keyword>
<evidence type="ECO:0000256" key="5">
    <source>
        <dbReference type="ARBA" id="ARBA00022583"/>
    </source>
</evidence>
<dbReference type="GO" id="GO:0006897">
    <property type="term" value="P:endocytosis"/>
    <property type="evidence" value="ECO:0007669"/>
    <property type="project" value="UniProtKB-KW"/>
</dbReference>
<dbReference type="Pfam" id="PF00616">
    <property type="entry name" value="RasGAP"/>
    <property type="match status" value="1"/>
</dbReference>
<feature type="region of interest" description="Disordered" evidence="12">
    <location>
        <begin position="900"/>
        <end position="1013"/>
    </location>
</feature>
<dbReference type="FunFam" id="1.20.1050.80:FF:000001">
    <property type="entry name" value="GTPase-activating protein and VPS9 domain-containing protein 1 isoform X1"/>
    <property type="match status" value="1"/>
</dbReference>
<keyword evidence="4" id="KW-0343">GTPase activation</keyword>
<dbReference type="Proteomes" id="UP001432027">
    <property type="component" value="Unassembled WGS sequence"/>
</dbReference>
<evidence type="ECO:0000256" key="10">
    <source>
        <dbReference type="ARBA" id="ARBA00074067"/>
    </source>
</evidence>
<evidence type="ECO:0000256" key="2">
    <source>
        <dbReference type="ARBA" id="ARBA00004170"/>
    </source>
</evidence>
<evidence type="ECO:0000256" key="6">
    <source>
        <dbReference type="ARBA" id="ARBA00022658"/>
    </source>
</evidence>
<feature type="compositionally biased region" description="Polar residues" evidence="12">
    <location>
        <begin position="767"/>
        <end position="777"/>
    </location>
</feature>
<accession>A0AAV5UBA8</accession>
<feature type="compositionally biased region" description="Low complexity" evidence="12">
    <location>
        <begin position="494"/>
        <end position="512"/>
    </location>
</feature>
<keyword evidence="11" id="KW-0175">Coiled coil</keyword>
<organism evidence="15 16">
    <name type="scientific">Pristionchus entomophagus</name>
    <dbReference type="NCBI Taxonomy" id="358040"/>
    <lineage>
        <taxon>Eukaryota</taxon>
        <taxon>Metazoa</taxon>
        <taxon>Ecdysozoa</taxon>
        <taxon>Nematoda</taxon>
        <taxon>Chromadorea</taxon>
        <taxon>Rhabditida</taxon>
        <taxon>Rhabditina</taxon>
        <taxon>Diplogasteromorpha</taxon>
        <taxon>Diplogasteroidea</taxon>
        <taxon>Neodiplogasteridae</taxon>
        <taxon>Pristionchus</taxon>
    </lineage>
</organism>
<comment type="function">
    <text evidence="8">Acts both as a GTPase-activating protein (GAP) and a guanine nucleotide exchange factor (GEF), and participates in endocytosis. Acts by regulating the activation of rab-5 by exchanging bound GDP for free GTP at clathrin coated pits.</text>
</comment>
<feature type="compositionally biased region" description="Polar residues" evidence="12">
    <location>
        <begin position="969"/>
        <end position="981"/>
    </location>
</feature>
<dbReference type="SUPFAM" id="SSF109993">
    <property type="entry name" value="VPS9 domain"/>
    <property type="match status" value="1"/>
</dbReference>
<dbReference type="Pfam" id="PF18151">
    <property type="entry name" value="DUF5601"/>
    <property type="match status" value="1"/>
</dbReference>
<dbReference type="InterPro" id="IPR003123">
    <property type="entry name" value="VPS9"/>
</dbReference>
<evidence type="ECO:0000256" key="11">
    <source>
        <dbReference type="SAM" id="Coils"/>
    </source>
</evidence>
<proteinExistence type="inferred from homology"/>
<feature type="domain" description="Ras-GAP" evidence="13">
    <location>
        <begin position="173"/>
        <end position="382"/>
    </location>
</feature>